<dbReference type="PANTHER" id="PTHR30055:SF234">
    <property type="entry name" value="HTH-TYPE TRANSCRIPTIONAL REGULATOR BETI"/>
    <property type="match status" value="1"/>
</dbReference>
<dbReference type="SUPFAM" id="SSF46689">
    <property type="entry name" value="Homeodomain-like"/>
    <property type="match status" value="1"/>
</dbReference>
<dbReference type="PROSITE" id="PS50977">
    <property type="entry name" value="HTH_TETR_2"/>
    <property type="match status" value="1"/>
</dbReference>
<feature type="domain" description="HTH tetR-type" evidence="6">
    <location>
        <begin position="27"/>
        <end position="87"/>
    </location>
</feature>
<protein>
    <submittedName>
        <fullName evidence="7">TetR family transcriptional regulator</fullName>
    </submittedName>
</protein>
<dbReference type="Gene3D" id="1.10.357.10">
    <property type="entry name" value="Tetracycline Repressor, domain 2"/>
    <property type="match status" value="1"/>
</dbReference>
<reference evidence="7 8" key="1">
    <citation type="submission" date="2018-02" db="EMBL/GenBank/DDBJ databases">
        <title>Comparative genomes isolates from brazilian mangrove.</title>
        <authorList>
            <person name="Araujo J.E."/>
            <person name="Taketani R.G."/>
            <person name="Silva M.C.P."/>
            <person name="Loureco M.V."/>
            <person name="Andreote F.D."/>
        </authorList>
    </citation>
    <scope>NUCLEOTIDE SEQUENCE [LARGE SCALE GENOMIC DNA]</scope>
    <source>
        <strain evidence="7 8">NAP PRIS-MGV</strain>
    </source>
</reference>
<sequence>MILLSGQQTRPATTKQMTDTLRDRNKQVARDAVLDAAERLLCSSDTADFSMRALAAEAGVGFTTPFNHFGNKTAIIRAISARLIERMAARFQTKTKPDGLIDRTFLLADVAVELVLKQPEVHRAVIGSLGVASSTPSAVMPQSQSLWSLVLEGKTSELARDAKPVANQLPEQLALAFRGCLSFWVAGEIGDEQLCGTVRRAVSLVLLGLVSPKHRVRLLTQLAEG</sequence>
<dbReference type="GO" id="GO:0000976">
    <property type="term" value="F:transcription cis-regulatory region binding"/>
    <property type="evidence" value="ECO:0007669"/>
    <property type="project" value="TreeGrafter"/>
</dbReference>
<evidence type="ECO:0000313" key="7">
    <source>
        <dbReference type="EMBL" id="PQO28139.1"/>
    </source>
</evidence>
<organism evidence="7 8">
    <name type="scientific">Blastopirellula marina</name>
    <dbReference type="NCBI Taxonomy" id="124"/>
    <lineage>
        <taxon>Bacteria</taxon>
        <taxon>Pseudomonadati</taxon>
        <taxon>Planctomycetota</taxon>
        <taxon>Planctomycetia</taxon>
        <taxon>Pirellulales</taxon>
        <taxon>Pirellulaceae</taxon>
        <taxon>Blastopirellula</taxon>
    </lineage>
</organism>
<accession>A0A2S8F7K1</accession>
<feature type="compositionally biased region" description="Polar residues" evidence="5">
    <location>
        <begin position="1"/>
        <end position="19"/>
    </location>
</feature>
<dbReference type="Pfam" id="PF00440">
    <property type="entry name" value="TetR_N"/>
    <property type="match status" value="1"/>
</dbReference>
<dbReference type="InterPro" id="IPR009057">
    <property type="entry name" value="Homeodomain-like_sf"/>
</dbReference>
<dbReference type="Proteomes" id="UP000239388">
    <property type="component" value="Unassembled WGS sequence"/>
</dbReference>
<dbReference type="PANTHER" id="PTHR30055">
    <property type="entry name" value="HTH-TYPE TRANSCRIPTIONAL REGULATOR RUTR"/>
    <property type="match status" value="1"/>
</dbReference>
<dbReference type="InterPro" id="IPR001647">
    <property type="entry name" value="HTH_TetR"/>
</dbReference>
<feature type="DNA-binding region" description="H-T-H motif" evidence="4">
    <location>
        <begin position="50"/>
        <end position="69"/>
    </location>
</feature>
<evidence type="ECO:0000313" key="8">
    <source>
        <dbReference type="Proteomes" id="UP000239388"/>
    </source>
</evidence>
<evidence type="ECO:0000256" key="1">
    <source>
        <dbReference type="ARBA" id="ARBA00023015"/>
    </source>
</evidence>
<keyword evidence="2 4" id="KW-0238">DNA-binding</keyword>
<evidence type="ECO:0000256" key="3">
    <source>
        <dbReference type="ARBA" id="ARBA00023163"/>
    </source>
</evidence>
<gene>
    <name evidence="7" type="ORF">C5Y98_24860</name>
</gene>
<evidence type="ECO:0000259" key="6">
    <source>
        <dbReference type="PROSITE" id="PS50977"/>
    </source>
</evidence>
<dbReference type="GO" id="GO:0003700">
    <property type="term" value="F:DNA-binding transcription factor activity"/>
    <property type="evidence" value="ECO:0007669"/>
    <property type="project" value="TreeGrafter"/>
</dbReference>
<dbReference type="EMBL" id="PUIB01000025">
    <property type="protein sequence ID" value="PQO28139.1"/>
    <property type="molecule type" value="Genomic_DNA"/>
</dbReference>
<dbReference type="AlphaFoldDB" id="A0A2S8F7K1"/>
<proteinExistence type="predicted"/>
<keyword evidence="1" id="KW-0805">Transcription regulation</keyword>
<evidence type="ECO:0000256" key="5">
    <source>
        <dbReference type="SAM" id="MobiDB-lite"/>
    </source>
</evidence>
<feature type="region of interest" description="Disordered" evidence="5">
    <location>
        <begin position="1"/>
        <end position="20"/>
    </location>
</feature>
<evidence type="ECO:0000256" key="2">
    <source>
        <dbReference type="ARBA" id="ARBA00023125"/>
    </source>
</evidence>
<evidence type="ECO:0000256" key="4">
    <source>
        <dbReference type="PROSITE-ProRule" id="PRU00335"/>
    </source>
</evidence>
<comment type="caution">
    <text evidence="7">The sequence shown here is derived from an EMBL/GenBank/DDBJ whole genome shotgun (WGS) entry which is preliminary data.</text>
</comment>
<keyword evidence="3" id="KW-0804">Transcription</keyword>
<dbReference type="InterPro" id="IPR050109">
    <property type="entry name" value="HTH-type_TetR-like_transc_reg"/>
</dbReference>
<name>A0A2S8F7K1_9BACT</name>